<keyword evidence="2" id="KW-1185">Reference proteome</keyword>
<sequence>GTLNPLNYAAYFPGNGKAYVTTPEYQGTVTITRADTVNYIISGRFEFTVYDPESKHTIHITDGRFDINSVN</sequence>
<organism evidence="1 2">
    <name type="scientific">Xanthocytophaga flava</name>
    <dbReference type="NCBI Taxonomy" id="3048013"/>
    <lineage>
        <taxon>Bacteria</taxon>
        <taxon>Pseudomonadati</taxon>
        <taxon>Bacteroidota</taxon>
        <taxon>Cytophagia</taxon>
        <taxon>Cytophagales</taxon>
        <taxon>Rhodocytophagaceae</taxon>
        <taxon>Xanthocytophaga</taxon>
    </lineage>
</organism>
<protein>
    <submittedName>
        <fullName evidence="1">DUF6252 family protein</fullName>
    </submittedName>
</protein>
<reference evidence="1 2" key="1">
    <citation type="submission" date="2023-05" db="EMBL/GenBank/DDBJ databases">
        <authorList>
            <person name="Zhang X."/>
        </authorList>
    </citation>
    <scope>NUCLEOTIDE SEQUENCE [LARGE SCALE GENOMIC DNA]</scope>
    <source>
        <strain evidence="1 2">DM2B3-1</strain>
    </source>
</reference>
<proteinExistence type="predicted"/>
<name>A0ABT7CV99_9BACT</name>
<dbReference type="EMBL" id="JASJOT010000034">
    <property type="protein sequence ID" value="MDJ1497667.1"/>
    <property type="molecule type" value="Genomic_DNA"/>
</dbReference>
<accession>A0ABT7CV99</accession>
<dbReference type="Proteomes" id="UP001228581">
    <property type="component" value="Unassembled WGS sequence"/>
</dbReference>
<dbReference type="InterPro" id="IPR046219">
    <property type="entry name" value="DUF6252"/>
</dbReference>
<dbReference type="Pfam" id="PF19765">
    <property type="entry name" value="DUF6252"/>
    <property type="match status" value="1"/>
</dbReference>
<feature type="non-terminal residue" evidence="1">
    <location>
        <position position="1"/>
    </location>
</feature>
<evidence type="ECO:0000313" key="1">
    <source>
        <dbReference type="EMBL" id="MDJ1497667.1"/>
    </source>
</evidence>
<gene>
    <name evidence="1" type="ORF">QNI19_32305</name>
</gene>
<evidence type="ECO:0000313" key="2">
    <source>
        <dbReference type="Proteomes" id="UP001228581"/>
    </source>
</evidence>
<comment type="caution">
    <text evidence="1">The sequence shown here is derived from an EMBL/GenBank/DDBJ whole genome shotgun (WGS) entry which is preliminary data.</text>
</comment>
<dbReference type="RefSeq" id="WP_314003417.1">
    <property type="nucleotide sequence ID" value="NZ_JASJOT010000034.1"/>
</dbReference>